<dbReference type="Proteomes" id="UP001319045">
    <property type="component" value="Chromosome"/>
</dbReference>
<protein>
    <recommendedName>
        <fullName evidence="6">Esterase</fullName>
    </recommendedName>
</protein>
<dbReference type="SUPFAM" id="SSF53474">
    <property type="entry name" value="alpha/beta-Hydrolases"/>
    <property type="match status" value="1"/>
</dbReference>
<evidence type="ECO:0000256" key="1">
    <source>
        <dbReference type="ARBA" id="ARBA00005622"/>
    </source>
</evidence>
<accession>A0ABN6EKA1</accession>
<evidence type="ECO:0000256" key="2">
    <source>
        <dbReference type="ARBA" id="ARBA00022801"/>
    </source>
</evidence>
<dbReference type="RefSeq" id="WP_207153896.1">
    <property type="nucleotide sequence ID" value="NZ_AP024484.1"/>
</dbReference>
<evidence type="ECO:0000256" key="3">
    <source>
        <dbReference type="SAM" id="SignalP"/>
    </source>
</evidence>
<dbReference type="InterPro" id="IPR029058">
    <property type="entry name" value="AB_hydrolase_fold"/>
</dbReference>
<keyword evidence="3" id="KW-0732">Signal</keyword>
<gene>
    <name evidence="4" type="ORF">prwr041_22260</name>
</gene>
<keyword evidence="5" id="KW-1185">Reference proteome</keyword>
<dbReference type="Pfam" id="PF00756">
    <property type="entry name" value="Esterase"/>
    <property type="match status" value="1"/>
</dbReference>
<evidence type="ECO:0008006" key="6">
    <source>
        <dbReference type="Google" id="ProtNLM"/>
    </source>
</evidence>
<comment type="similarity">
    <text evidence="1">Belongs to the esterase D family.</text>
</comment>
<sequence>MNKVILSCAIWLLTSAFASAQSPTIADLKPDTIKVTTGYTMKFHSAILNEDRTIMVSVPEGYATSNKKYPVVYILDAQWSFNHASQNLAWLSSPDNKVIPQSIVVGISSGGDKREHDLTPTIGTGNGGGADSLYMFIKKEVIPFVEQNYHTYNYRILGGASYGGLFVMNAFVKDPLYFNGYIAMSPSMWWDNQIALQNTEKLLSKSTQLPTRLFITLANEGESMGVDSLASLLKKYSPKQLVWRYDKHPDEIHNTINYKGIWDGVKFIFSNWSYPLVDFASAEKSFTVPSKDKTVANPKIAKVSTADLINYSGLYQDSYGRLISIEKLQNSLVISCDSLPSFTVYPESKNKFFIKTETALNDMHLKNALIQFEFSPKDSLTMYANGITYFGAKKVISSPLISLSEQSKKEYVGNYIASIPSNSFKISIVNNSLMISTGMATSKMYAIATNKFLIRISGLNLEITFTKDDSGKIDKVHISKDGEMLMTANKSN</sequence>
<evidence type="ECO:0000313" key="4">
    <source>
        <dbReference type="EMBL" id="BCS86333.1"/>
    </source>
</evidence>
<dbReference type="PANTHER" id="PTHR40841">
    <property type="entry name" value="SIDEROPHORE TRIACETYLFUSARININE C ESTERASE"/>
    <property type="match status" value="1"/>
</dbReference>
<reference evidence="4 5" key="1">
    <citation type="journal article" date="2022" name="Int. J. Syst. Evol. Microbiol.">
        <title>Prevotella herbatica sp. nov., a plant polysaccharide-decomposing anaerobic bacterium isolated from a methanogenic reactor.</title>
        <authorList>
            <person name="Uek A."/>
            <person name="Tonouchi A."/>
            <person name="Kaku N."/>
            <person name="Ueki K."/>
        </authorList>
    </citation>
    <scope>NUCLEOTIDE SEQUENCE [LARGE SCALE GENOMIC DNA]</scope>
    <source>
        <strain evidence="4 5">WR041</strain>
    </source>
</reference>
<dbReference type="InterPro" id="IPR000801">
    <property type="entry name" value="Esterase-like"/>
</dbReference>
<name>A0ABN6EKA1_9BACT</name>
<proteinExistence type="inferred from homology"/>
<keyword evidence="2" id="KW-0378">Hydrolase</keyword>
<organism evidence="4 5">
    <name type="scientific">Prevotella herbatica</name>
    <dbReference type="NCBI Taxonomy" id="2801997"/>
    <lineage>
        <taxon>Bacteria</taxon>
        <taxon>Pseudomonadati</taxon>
        <taxon>Bacteroidota</taxon>
        <taxon>Bacteroidia</taxon>
        <taxon>Bacteroidales</taxon>
        <taxon>Prevotellaceae</taxon>
        <taxon>Prevotella</taxon>
    </lineage>
</organism>
<dbReference type="InterPro" id="IPR052558">
    <property type="entry name" value="Siderophore_Hydrolase_D"/>
</dbReference>
<dbReference type="PANTHER" id="PTHR40841:SF2">
    <property type="entry name" value="SIDEROPHORE-DEGRADING ESTERASE (EUROFUNG)"/>
    <property type="match status" value="1"/>
</dbReference>
<feature type="chain" id="PRO_5045587405" description="Esterase" evidence="3">
    <location>
        <begin position="21"/>
        <end position="492"/>
    </location>
</feature>
<feature type="signal peptide" evidence="3">
    <location>
        <begin position="1"/>
        <end position="20"/>
    </location>
</feature>
<dbReference type="EMBL" id="AP024484">
    <property type="protein sequence ID" value="BCS86333.1"/>
    <property type="molecule type" value="Genomic_DNA"/>
</dbReference>
<evidence type="ECO:0000313" key="5">
    <source>
        <dbReference type="Proteomes" id="UP001319045"/>
    </source>
</evidence>
<dbReference type="Gene3D" id="3.40.50.1820">
    <property type="entry name" value="alpha/beta hydrolase"/>
    <property type="match status" value="1"/>
</dbReference>